<dbReference type="Proteomes" id="UP000494205">
    <property type="component" value="Unassembled WGS sequence"/>
</dbReference>
<dbReference type="GO" id="GO:0000155">
    <property type="term" value="F:phosphorelay sensor kinase activity"/>
    <property type="evidence" value="ECO:0007669"/>
    <property type="project" value="InterPro"/>
</dbReference>
<organism evidence="15 18">
    <name type="scientific">Paraburkholderia rhynchosiae</name>
    <dbReference type="NCBI Taxonomy" id="487049"/>
    <lineage>
        <taxon>Bacteria</taxon>
        <taxon>Pseudomonadati</taxon>
        <taxon>Pseudomonadota</taxon>
        <taxon>Betaproteobacteria</taxon>
        <taxon>Burkholderiales</taxon>
        <taxon>Burkholderiaceae</taxon>
        <taxon>Paraburkholderia</taxon>
    </lineage>
</organism>
<dbReference type="RefSeq" id="WP_102634453.1">
    <property type="nucleotide sequence ID" value="NZ_CADIJZ010000020.1"/>
</dbReference>
<keyword evidence="7" id="KW-0547">Nucleotide-binding</keyword>
<gene>
    <name evidence="15" type="primary">kdpD</name>
    <name evidence="16" type="ORF">C0Z16_23405</name>
    <name evidence="15" type="ORF">LMG27174_04950</name>
</gene>
<keyword evidence="8 16" id="KW-0418">Kinase</keyword>
<dbReference type="InterPro" id="IPR036890">
    <property type="entry name" value="HATPase_C_sf"/>
</dbReference>
<dbReference type="InterPro" id="IPR003661">
    <property type="entry name" value="HisK_dim/P_dom"/>
</dbReference>
<keyword evidence="11" id="KW-0902">Two-component regulatory system</keyword>
<evidence type="ECO:0000256" key="1">
    <source>
        <dbReference type="ARBA" id="ARBA00000085"/>
    </source>
</evidence>
<dbReference type="FunFam" id="3.40.50.300:FF:000483">
    <property type="entry name" value="Sensor histidine kinase KdpD"/>
    <property type="match status" value="1"/>
</dbReference>
<evidence type="ECO:0000256" key="3">
    <source>
        <dbReference type="ARBA" id="ARBA00012438"/>
    </source>
</evidence>
<dbReference type="Pfam" id="PF00582">
    <property type="entry name" value="Usp"/>
    <property type="match status" value="1"/>
</dbReference>
<dbReference type="Gene3D" id="1.10.287.130">
    <property type="match status" value="1"/>
</dbReference>
<protein>
    <recommendedName>
        <fullName evidence="3">histidine kinase</fullName>
        <ecNumber evidence="3">2.7.13.3</ecNumber>
    </recommendedName>
</protein>
<dbReference type="InterPro" id="IPR003018">
    <property type="entry name" value="GAF"/>
</dbReference>
<evidence type="ECO:0000313" key="15">
    <source>
        <dbReference type="EMBL" id="CAB3720841.1"/>
    </source>
</evidence>
<evidence type="ECO:0000256" key="5">
    <source>
        <dbReference type="ARBA" id="ARBA00022679"/>
    </source>
</evidence>
<evidence type="ECO:0000256" key="4">
    <source>
        <dbReference type="ARBA" id="ARBA00022553"/>
    </source>
</evidence>
<dbReference type="InterPro" id="IPR005467">
    <property type="entry name" value="His_kinase_dom"/>
</dbReference>
<dbReference type="PROSITE" id="PS50109">
    <property type="entry name" value="HIS_KIN"/>
    <property type="match status" value="1"/>
</dbReference>
<keyword evidence="4" id="KW-0597">Phosphoprotein</keyword>
<dbReference type="InterPro" id="IPR029016">
    <property type="entry name" value="GAF-like_dom_sf"/>
</dbReference>
<dbReference type="Proteomes" id="UP000235659">
    <property type="component" value="Unassembled WGS sequence"/>
</dbReference>
<dbReference type="CDD" id="cd00082">
    <property type="entry name" value="HisKA"/>
    <property type="match status" value="1"/>
</dbReference>
<dbReference type="Pfam" id="PF13492">
    <property type="entry name" value="GAF_3"/>
    <property type="match status" value="1"/>
</dbReference>
<evidence type="ECO:0000256" key="7">
    <source>
        <dbReference type="ARBA" id="ARBA00022741"/>
    </source>
</evidence>
<dbReference type="SMART" id="SM00387">
    <property type="entry name" value="HATPase_c"/>
    <property type="match status" value="1"/>
</dbReference>
<dbReference type="Pfam" id="PF02518">
    <property type="entry name" value="HATPase_c"/>
    <property type="match status" value="1"/>
</dbReference>
<proteinExistence type="predicted"/>
<name>A0A2N7WF80_9BURK</name>
<keyword evidence="5 15" id="KW-0808">Transferase</keyword>
<dbReference type="PRINTS" id="PR00344">
    <property type="entry name" value="BCTRLSENSOR"/>
</dbReference>
<dbReference type="InterPro" id="IPR025201">
    <property type="entry name" value="KdpD_TM"/>
</dbReference>
<dbReference type="Gene3D" id="3.40.50.300">
    <property type="entry name" value="P-loop containing nucleotide triphosphate hydrolases"/>
    <property type="match status" value="1"/>
</dbReference>
<dbReference type="SUPFAM" id="SSF55781">
    <property type="entry name" value="GAF domain-like"/>
    <property type="match status" value="1"/>
</dbReference>
<dbReference type="InterPro" id="IPR003852">
    <property type="entry name" value="Sig_transdc_His_kinase_KdpD_N"/>
</dbReference>
<dbReference type="InterPro" id="IPR003594">
    <property type="entry name" value="HATPase_dom"/>
</dbReference>
<dbReference type="Gene3D" id="3.30.450.40">
    <property type="match status" value="1"/>
</dbReference>
<keyword evidence="9" id="KW-0067">ATP-binding</keyword>
<feature type="domain" description="Histidine kinase" evidence="14">
    <location>
        <begin position="687"/>
        <end position="914"/>
    </location>
</feature>
<evidence type="ECO:0000313" key="16">
    <source>
        <dbReference type="EMBL" id="PMS28088.1"/>
    </source>
</evidence>
<dbReference type="Gene3D" id="3.40.50.620">
    <property type="entry name" value="HUPs"/>
    <property type="match status" value="1"/>
</dbReference>
<keyword evidence="12" id="KW-0472">Membrane</keyword>
<evidence type="ECO:0000256" key="10">
    <source>
        <dbReference type="ARBA" id="ARBA00022989"/>
    </source>
</evidence>
<keyword evidence="10" id="KW-1133">Transmembrane helix</keyword>
<dbReference type="InterPro" id="IPR038318">
    <property type="entry name" value="KdpD_sf"/>
</dbReference>
<accession>A0A2N7WF80</accession>
<evidence type="ECO:0000313" key="17">
    <source>
        <dbReference type="Proteomes" id="UP000235659"/>
    </source>
</evidence>
<dbReference type="InterPro" id="IPR052023">
    <property type="entry name" value="Histidine_kinase_KdpD"/>
</dbReference>
<evidence type="ECO:0000256" key="2">
    <source>
        <dbReference type="ARBA" id="ARBA00004141"/>
    </source>
</evidence>
<evidence type="ECO:0000256" key="8">
    <source>
        <dbReference type="ARBA" id="ARBA00022777"/>
    </source>
</evidence>
<comment type="catalytic activity">
    <reaction evidence="1">
        <text>ATP + protein L-histidine = ADP + protein N-phospho-L-histidine.</text>
        <dbReference type="EC" id="2.7.13.3"/>
    </reaction>
</comment>
<dbReference type="EMBL" id="CADIJZ010000020">
    <property type="protein sequence ID" value="CAB3720841.1"/>
    <property type="molecule type" value="Genomic_DNA"/>
</dbReference>
<evidence type="ECO:0000259" key="14">
    <source>
        <dbReference type="PROSITE" id="PS50109"/>
    </source>
</evidence>
<dbReference type="Pfam" id="PF13493">
    <property type="entry name" value="DUF4118"/>
    <property type="match status" value="1"/>
</dbReference>
<dbReference type="SUPFAM" id="SSF47384">
    <property type="entry name" value="Homodimeric domain of signal transducing histidine kinase"/>
    <property type="match status" value="1"/>
</dbReference>
<dbReference type="Gene3D" id="3.30.565.10">
    <property type="entry name" value="Histidine kinase-like ATPase, C-terminal domain"/>
    <property type="match status" value="1"/>
</dbReference>
<dbReference type="InterPro" id="IPR027417">
    <property type="entry name" value="P-loop_NTPase"/>
</dbReference>
<dbReference type="GO" id="GO:0005737">
    <property type="term" value="C:cytoplasm"/>
    <property type="evidence" value="ECO:0007669"/>
    <property type="project" value="UniProtKB-ARBA"/>
</dbReference>
<dbReference type="GO" id="GO:0005524">
    <property type="term" value="F:ATP binding"/>
    <property type="evidence" value="ECO:0007669"/>
    <property type="project" value="UniProtKB-KW"/>
</dbReference>
<evidence type="ECO:0000256" key="9">
    <source>
        <dbReference type="ARBA" id="ARBA00022840"/>
    </source>
</evidence>
<evidence type="ECO:0000256" key="12">
    <source>
        <dbReference type="ARBA" id="ARBA00023136"/>
    </source>
</evidence>
<dbReference type="Pfam" id="PF00512">
    <property type="entry name" value="HisKA"/>
    <property type="match status" value="1"/>
</dbReference>
<dbReference type="AlphaFoldDB" id="A0A2N7WF80"/>
<dbReference type="OrthoDB" id="9806130at2"/>
<dbReference type="CDD" id="cd00075">
    <property type="entry name" value="HATPase"/>
    <property type="match status" value="1"/>
</dbReference>
<sequence length="949" mass="104626">MNRPDPDELLDKLQRDEERRQRGKLKIFFGASAGVGKTYAMLQAARRRHDEGVDVVIGIAETHGRSETAALVQGLDVLPLAQIDYRGRKLAEFDLDAALARKPQLILVDELAHSNVQGARHLKRWQDVYELLDAGIDVFTTVNVQHLESLNDVVGQITGIRVWETVPDRVFDRADEVTLVDLPAEELLDRMRDGKVYLPQQAERAVRNFFRKGNLIALRELALRRTADRVDAQMREYRADRSIERIWQARERLLVCVGPGPEAPMLVRAAARLAASLKADWIAVYVETPALQRLPDARRERTLNALKLAAELGAETATLAGTDAALALIGYAQARNVSKLVAGASTRTGLMRWLRRPLGERIAERAGHVDLTLIRASSSEDDGEQRRLLNTTANAWRETLSAARERRSPPRAYGFALAICAGITALSSQLSNHIDLTNLVMLYLLGVIFAAVKLGRGPGVLLSFMSVAAFDFFFVPPRLSLSVSDTQYLLTFFGMLLTSLVISHLTSSLRREARVARRREQRTGAMYAMARELAAALTTEQIVGIGSRHVSEVFGARVAILLPDSADQVRQKIEDPDEAITLEGELLDIDVGQWVYDRQKPAGHGTDTLPAAAALYLPLKAPMRTRGVLAVVLRDERELDVPEQQRMLDAFAAQIALALERVHYVDIARDALVNMESERLRNSLLSAISHDLRTPLTTIVGFSSMLAQSRVHERQGQAQRDDELVDAIHEEALRMTGIVTNLLDMARLQAGSLQLNRQWTLLEETVGAALRACRRVLTGHPVQVNLAADLPLLHLDAVLMERLFSNLFENAAKYTSPATPLTIGGQRFDADGKSFVRVTVDDNGPGLPAGMEARVFEKFTRGEKESAKPGIGLGLAICRAIAEAHGGSVGALNRMSADGRAEGARFWFTLPVETPPDAPPETPEALEDDATDAPTPNPLLNQLPRPTHE</sequence>
<dbReference type="SUPFAM" id="SSF55874">
    <property type="entry name" value="ATPase domain of HSP90 chaperone/DNA topoisomerase II/histidine kinase"/>
    <property type="match status" value="1"/>
</dbReference>
<dbReference type="Pfam" id="PF02702">
    <property type="entry name" value="KdpD"/>
    <property type="match status" value="1"/>
</dbReference>
<feature type="region of interest" description="Disordered" evidence="13">
    <location>
        <begin position="911"/>
        <end position="949"/>
    </location>
</feature>
<dbReference type="InterPro" id="IPR014729">
    <property type="entry name" value="Rossmann-like_a/b/a_fold"/>
</dbReference>
<dbReference type="EMBL" id="PNXY01000018">
    <property type="protein sequence ID" value="PMS28088.1"/>
    <property type="molecule type" value="Genomic_DNA"/>
</dbReference>
<dbReference type="Gene3D" id="1.20.120.620">
    <property type="entry name" value="Backbone structure of the membrane domain of e. Coli histidine kinase receptor kdpd"/>
    <property type="match status" value="1"/>
</dbReference>
<dbReference type="GO" id="GO:0005886">
    <property type="term" value="C:plasma membrane"/>
    <property type="evidence" value="ECO:0007669"/>
    <property type="project" value="TreeGrafter"/>
</dbReference>
<dbReference type="SMART" id="SM00388">
    <property type="entry name" value="HisKA"/>
    <property type="match status" value="1"/>
</dbReference>
<feature type="compositionally biased region" description="Pro residues" evidence="13">
    <location>
        <begin position="913"/>
        <end position="922"/>
    </location>
</feature>
<keyword evidence="17" id="KW-1185">Reference proteome</keyword>
<dbReference type="InterPro" id="IPR006016">
    <property type="entry name" value="UspA"/>
</dbReference>
<dbReference type="InterPro" id="IPR036097">
    <property type="entry name" value="HisK_dim/P_sf"/>
</dbReference>
<reference evidence="15 18" key="2">
    <citation type="submission" date="2020-04" db="EMBL/GenBank/DDBJ databases">
        <authorList>
            <person name="De Canck E."/>
        </authorList>
    </citation>
    <scope>NUCLEOTIDE SEQUENCE [LARGE SCALE GENOMIC DNA]</scope>
    <source>
        <strain evidence="15 18">LMG 27174</strain>
    </source>
</reference>
<evidence type="ECO:0000313" key="18">
    <source>
        <dbReference type="Proteomes" id="UP000494205"/>
    </source>
</evidence>
<dbReference type="EC" id="2.7.13.3" evidence="3"/>
<comment type="subcellular location">
    <subcellularLocation>
        <location evidence="2">Membrane</location>
        <topology evidence="2">Multi-pass membrane protein</topology>
    </subcellularLocation>
</comment>
<dbReference type="PANTHER" id="PTHR45569">
    <property type="entry name" value="SENSOR PROTEIN KDPD"/>
    <property type="match status" value="1"/>
</dbReference>
<reference evidence="16 17" key="1">
    <citation type="submission" date="2018-01" db="EMBL/GenBank/DDBJ databases">
        <title>Whole genome analyses suggest that Burkholderia sensu lato contains two further novel genera in the rhizoxinica-symbiotica group Mycetohabitans gen. nov., and Trinickia gen. nov.: implications for the evolution of diazotrophy and nodulation in the Burkholderiaceae.</title>
        <authorList>
            <person name="Estrada-de los Santos P."/>
            <person name="Palmer M."/>
            <person name="Chavez-Ramirez B."/>
            <person name="Beukes C."/>
            <person name="Steenkamp E.T."/>
            <person name="Hirsch A.M."/>
            <person name="Manyaka P."/>
            <person name="Maluk M."/>
            <person name="Lafos M."/>
            <person name="Crook M."/>
            <person name="Gross E."/>
            <person name="Simon M.F."/>
            <person name="Bueno dos Reis Junior F."/>
            <person name="Poole P.S."/>
            <person name="Venter S.N."/>
            <person name="James E.K."/>
        </authorList>
    </citation>
    <scope>NUCLEOTIDE SEQUENCE [LARGE SCALE GENOMIC DNA]</scope>
    <source>
        <strain evidence="16 17">WSM 3937</strain>
    </source>
</reference>
<dbReference type="SUPFAM" id="SSF52402">
    <property type="entry name" value="Adenine nucleotide alpha hydrolases-like"/>
    <property type="match status" value="1"/>
</dbReference>
<evidence type="ECO:0000256" key="6">
    <source>
        <dbReference type="ARBA" id="ARBA00022692"/>
    </source>
</evidence>
<keyword evidence="6" id="KW-0812">Transmembrane</keyword>
<dbReference type="InterPro" id="IPR004358">
    <property type="entry name" value="Sig_transdc_His_kin-like_C"/>
</dbReference>
<evidence type="ECO:0000256" key="11">
    <source>
        <dbReference type="ARBA" id="ARBA00023012"/>
    </source>
</evidence>
<dbReference type="PANTHER" id="PTHR45569:SF1">
    <property type="entry name" value="SENSOR PROTEIN KDPD"/>
    <property type="match status" value="1"/>
</dbReference>
<evidence type="ECO:0000256" key="13">
    <source>
        <dbReference type="SAM" id="MobiDB-lite"/>
    </source>
</evidence>